<dbReference type="InterPro" id="IPR003594">
    <property type="entry name" value="HATPase_dom"/>
</dbReference>
<feature type="transmembrane region" description="Helical" evidence="10">
    <location>
        <begin position="82"/>
        <end position="100"/>
    </location>
</feature>
<evidence type="ECO:0000256" key="1">
    <source>
        <dbReference type="ARBA" id="ARBA00000085"/>
    </source>
</evidence>
<dbReference type="Gene3D" id="3.30.565.10">
    <property type="entry name" value="Histidine kinase-like ATPase, C-terminal domain"/>
    <property type="match status" value="1"/>
</dbReference>
<feature type="region of interest" description="Disordered" evidence="9">
    <location>
        <begin position="328"/>
        <end position="347"/>
    </location>
</feature>
<reference evidence="15" key="1">
    <citation type="journal article" date="2019" name="Int. J. Syst. Evol. Microbiol.">
        <title>The Global Catalogue of Microorganisms (GCM) 10K type strain sequencing project: providing services to taxonomists for standard genome sequencing and annotation.</title>
        <authorList>
            <consortium name="The Broad Institute Genomics Platform"/>
            <consortium name="The Broad Institute Genome Sequencing Center for Infectious Disease"/>
            <person name="Wu L."/>
            <person name="Ma J."/>
        </authorList>
    </citation>
    <scope>NUCLEOTIDE SEQUENCE [LARGE SCALE GENOMIC DNA]</scope>
    <source>
        <strain evidence="15">JCM 9371</strain>
    </source>
</reference>
<evidence type="ECO:0000259" key="11">
    <source>
        <dbReference type="Pfam" id="PF02518"/>
    </source>
</evidence>
<evidence type="ECO:0000256" key="6">
    <source>
        <dbReference type="ARBA" id="ARBA00022777"/>
    </source>
</evidence>
<dbReference type="CDD" id="cd16917">
    <property type="entry name" value="HATPase_UhpB-NarQ-NarX-like"/>
    <property type="match status" value="1"/>
</dbReference>
<gene>
    <name evidence="14" type="ORF">ACFQZM_01360</name>
</gene>
<evidence type="ECO:0000256" key="10">
    <source>
        <dbReference type="SAM" id="Phobius"/>
    </source>
</evidence>
<dbReference type="Pfam" id="PF02518">
    <property type="entry name" value="HATPase_c"/>
    <property type="match status" value="1"/>
</dbReference>
<dbReference type="PANTHER" id="PTHR24421">
    <property type="entry name" value="NITRATE/NITRITE SENSOR PROTEIN NARX-RELATED"/>
    <property type="match status" value="1"/>
</dbReference>
<comment type="catalytic activity">
    <reaction evidence="1">
        <text>ATP + protein L-histidine = ADP + protein N-phospho-L-histidine.</text>
        <dbReference type="EC" id="2.7.13.3"/>
    </reaction>
</comment>
<dbReference type="PANTHER" id="PTHR24421:SF10">
    <property type="entry name" value="NITRATE_NITRITE SENSOR PROTEIN NARQ"/>
    <property type="match status" value="1"/>
</dbReference>
<evidence type="ECO:0000256" key="8">
    <source>
        <dbReference type="ARBA" id="ARBA00023012"/>
    </source>
</evidence>
<dbReference type="EMBL" id="JBHTGP010000001">
    <property type="protein sequence ID" value="MFD0683129.1"/>
    <property type="molecule type" value="Genomic_DNA"/>
</dbReference>
<evidence type="ECO:0000259" key="12">
    <source>
        <dbReference type="Pfam" id="PF07730"/>
    </source>
</evidence>
<evidence type="ECO:0000256" key="4">
    <source>
        <dbReference type="ARBA" id="ARBA00022679"/>
    </source>
</evidence>
<keyword evidence="3" id="KW-0597">Phosphoprotein</keyword>
<comment type="caution">
    <text evidence="14">The sequence shown here is derived from an EMBL/GenBank/DDBJ whole genome shotgun (WGS) entry which is preliminary data.</text>
</comment>
<evidence type="ECO:0000256" key="5">
    <source>
        <dbReference type="ARBA" id="ARBA00022741"/>
    </source>
</evidence>
<protein>
    <recommendedName>
        <fullName evidence="2">histidine kinase</fullName>
        <ecNumber evidence="2">2.7.13.3</ecNumber>
    </recommendedName>
</protein>
<dbReference type="InterPro" id="IPR055558">
    <property type="entry name" value="DUF7134"/>
</dbReference>
<sequence>MKLKPLGRPWDHDVALAAVMTVLAFTPTLAAAGADMGDLPVRPADAWAVALTLAQTLPLAVRTRWPAVCLAVAGTAFALHQALSYPNTFGSIGLYLALYAAGAHQERFRRGLGALATGGYVALAVALHRLGSPERPLDFLAYYSILVVFWMAGTGMRRRRSDEAERRRLTAKEATADERARIARELHDVVTHHVTAMVVQAEAAQYLLPAAPDRAGESLSAIGGTGRRALAELRHLLGVLEATGEAVPADRAPTLGKISDLVERARLSGQPVELTEEGVRRPRGVDVELAAYRVVQEALTNAIKYAAGRRTAVLVGYGDAHIEIEVTTDGSAGAAPPEPDLSGGRGLGGLRERVRMLDGDLVAGARPDGGFRVRALIPSRPVQE</sequence>
<keyword evidence="15" id="KW-1185">Reference proteome</keyword>
<dbReference type="Pfam" id="PF23539">
    <property type="entry name" value="DUF7134"/>
    <property type="match status" value="1"/>
</dbReference>
<evidence type="ECO:0000256" key="9">
    <source>
        <dbReference type="SAM" id="MobiDB-lite"/>
    </source>
</evidence>
<feature type="domain" description="Signal transduction histidine kinase subgroup 3 dimerisation and phosphoacceptor" evidence="12">
    <location>
        <begin position="178"/>
        <end position="242"/>
    </location>
</feature>
<keyword evidence="6 14" id="KW-0418">Kinase</keyword>
<dbReference type="Gene3D" id="1.20.5.1930">
    <property type="match status" value="1"/>
</dbReference>
<keyword evidence="4" id="KW-0808">Transferase</keyword>
<keyword evidence="7" id="KW-0067">ATP-binding</keyword>
<feature type="domain" description="DUF7134" evidence="13">
    <location>
        <begin position="8"/>
        <end position="160"/>
    </location>
</feature>
<dbReference type="Pfam" id="PF07730">
    <property type="entry name" value="HisKA_3"/>
    <property type="match status" value="1"/>
</dbReference>
<dbReference type="RefSeq" id="WP_207399987.1">
    <property type="nucleotide sequence ID" value="NZ_CAACUY010000099.1"/>
</dbReference>
<keyword evidence="10" id="KW-1133">Transmembrane helix</keyword>
<feature type="domain" description="Histidine kinase/HSP90-like ATPase" evidence="11">
    <location>
        <begin position="288"/>
        <end position="379"/>
    </location>
</feature>
<evidence type="ECO:0000256" key="3">
    <source>
        <dbReference type="ARBA" id="ARBA00022553"/>
    </source>
</evidence>
<dbReference type="EC" id="2.7.13.3" evidence="2"/>
<organism evidence="14 15">
    <name type="scientific">Actinomadura fibrosa</name>
    <dbReference type="NCBI Taxonomy" id="111802"/>
    <lineage>
        <taxon>Bacteria</taxon>
        <taxon>Bacillati</taxon>
        <taxon>Actinomycetota</taxon>
        <taxon>Actinomycetes</taxon>
        <taxon>Streptosporangiales</taxon>
        <taxon>Thermomonosporaceae</taxon>
        <taxon>Actinomadura</taxon>
    </lineage>
</organism>
<evidence type="ECO:0000256" key="7">
    <source>
        <dbReference type="ARBA" id="ARBA00022840"/>
    </source>
</evidence>
<keyword evidence="10" id="KW-0472">Membrane</keyword>
<dbReference type="InterPro" id="IPR011712">
    <property type="entry name" value="Sig_transdc_His_kin_sub3_dim/P"/>
</dbReference>
<keyword evidence="5" id="KW-0547">Nucleotide-binding</keyword>
<evidence type="ECO:0000313" key="15">
    <source>
        <dbReference type="Proteomes" id="UP001597063"/>
    </source>
</evidence>
<evidence type="ECO:0000259" key="13">
    <source>
        <dbReference type="Pfam" id="PF23539"/>
    </source>
</evidence>
<accession>A0ABW2XA09</accession>
<dbReference type="InterPro" id="IPR050482">
    <property type="entry name" value="Sensor_HK_TwoCompSys"/>
</dbReference>
<dbReference type="InterPro" id="IPR036890">
    <property type="entry name" value="HATPase_C_sf"/>
</dbReference>
<feature type="transmembrane region" description="Helical" evidence="10">
    <location>
        <begin position="112"/>
        <end position="128"/>
    </location>
</feature>
<name>A0ABW2XA09_9ACTN</name>
<feature type="transmembrane region" description="Helical" evidence="10">
    <location>
        <begin position="140"/>
        <end position="158"/>
    </location>
</feature>
<keyword evidence="10" id="KW-0812">Transmembrane</keyword>
<keyword evidence="8" id="KW-0902">Two-component regulatory system</keyword>
<dbReference type="GO" id="GO:0016301">
    <property type="term" value="F:kinase activity"/>
    <property type="evidence" value="ECO:0007669"/>
    <property type="project" value="UniProtKB-KW"/>
</dbReference>
<evidence type="ECO:0000313" key="14">
    <source>
        <dbReference type="EMBL" id="MFD0683129.1"/>
    </source>
</evidence>
<dbReference type="Proteomes" id="UP001597063">
    <property type="component" value="Unassembled WGS sequence"/>
</dbReference>
<proteinExistence type="predicted"/>
<dbReference type="SUPFAM" id="SSF55874">
    <property type="entry name" value="ATPase domain of HSP90 chaperone/DNA topoisomerase II/histidine kinase"/>
    <property type="match status" value="1"/>
</dbReference>
<evidence type="ECO:0000256" key="2">
    <source>
        <dbReference type="ARBA" id="ARBA00012438"/>
    </source>
</evidence>